<evidence type="ECO:0000259" key="1">
    <source>
        <dbReference type="Pfam" id="PF01850"/>
    </source>
</evidence>
<evidence type="ECO:0000313" key="2">
    <source>
        <dbReference type="EMBL" id="BDB98521.1"/>
    </source>
</evidence>
<dbReference type="GeneID" id="68866268"/>
<dbReference type="CDD" id="cd09854">
    <property type="entry name" value="PIN_VapC-like"/>
    <property type="match status" value="1"/>
</dbReference>
<dbReference type="SUPFAM" id="SSF88723">
    <property type="entry name" value="PIN domain-like"/>
    <property type="match status" value="1"/>
</dbReference>
<dbReference type="PANTHER" id="PTHR38826">
    <property type="entry name" value="RIBONUCLEASE VAPC13"/>
    <property type="match status" value="1"/>
</dbReference>
<accession>A0AAQ4CRU0</accession>
<feature type="domain" description="PIN" evidence="1">
    <location>
        <begin position="2"/>
        <end position="120"/>
    </location>
</feature>
<dbReference type="PANTHER" id="PTHR38826:SF5">
    <property type="entry name" value="RIBONUCLEASE VAPC13"/>
    <property type="match status" value="1"/>
</dbReference>
<keyword evidence="3" id="KW-1185">Reference proteome</keyword>
<dbReference type="RefSeq" id="WP_229572377.1">
    <property type="nucleotide sequence ID" value="NZ_AP025226.1"/>
</dbReference>
<dbReference type="InterPro" id="IPR029060">
    <property type="entry name" value="PIN-like_dom_sf"/>
</dbReference>
<dbReference type="AlphaFoldDB" id="A0AAQ4CRU0"/>
<protein>
    <submittedName>
        <fullName evidence="2">PIN domain nuclease</fullName>
    </submittedName>
</protein>
<dbReference type="Gene3D" id="3.40.50.1010">
    <property type="entry name" value="5'-nuclease"/>
    <property type="match status" value="1"/>
</dbReference>
<dbReference type="EMBL" id="AP025226">
    <property type="protein sequence ID" value="BDB98521.1"/>
    <property type="molecule type" value="Genomic_DNA"/>
</dbReference>
<organism evidence="2 3">
    <name type="scientific">Saccharolobus caldissimus</name>
    <dbReference type="NCBI Taxonomy" id="1702097"/>
    <lineage>
        <taxon>Archaea</taxon>
        <taxon>Thermoproteota</taxon>
        <taxon>Thermoprotei</taxon>
        <taxon>Sulfolobales</taxon>
        <taxon>Sulfolobaceae</taxon>
        <taxon>Saccharolobus</taxon>
    </lineage>
</organism>
<name>A0AAQ4CRU0_9CREN</name>
<dbReference type="InterPro" id="IPR002716">
    <property type="entry name" value="PIN_dom"/>
</dbReference>
<sequence>MIFLDANFLIYLNLGVSEVKEYYIKLLTYESLFSDPLVIDEVIYVSKKKYGVRYCDTIEFLDEIVLKYLTVLPITIKEYERAKEIMRKYSVRPSDAFHIAVMLNNSINVILSEDKELDKVVEIKRIWIK</sequence>
<proteinExistence type="predicted"/>
<reference evidence="2 3" key="1">
    <citation type="journal article" date="2022" name="Microbiol. Resour. Announc.">
        <title>Complete Genome Sequence of the Hyperthermophilic and Acidophilic Archaeon Saccharolobus caldissimus Strain HS-3T.</title>
        <authorList>
            <person name="Sakai H.D."/>
            <person name="Kurosawa N."/>
        </authorList>
    </citation>
    <scope>NUCLEOTIDE SEQUENCE [LARGE SCALE GENOMIC DNA]</scope>
    <source>
        <strain evidence="2 3">JCM32116</strain>
    </source>
</reference>
<dbReference type="Pfam" id="PF01850">
    <property type="entry name" value="PIN"/>
    <property type="match status" value="1"/>
</dbReference>
<evidence type="ECO:0000313" key="3">
    <source>
        <dbReference type="Proteomes" id="UP001319921"/>
    </source>
</evidence>
<dbReference type="Proteomes" id="UP001319921">
    <property type="component" value="Chromosome"/>
</dbReference>
<gene>
    <name evidence="2" type="ORF">SACC_15380</name>
</gene>
<dbReference type="KEGG" id="scas:SACC_15380"/>
<dbReference type="InterPro" id="IPR052106">
    <property type="entry name" value="PINc/VapC_TA"/>
</dbReference>